<keyword evidence="2" id="KW-1185">Reference proteome</keyword>
<organism evidence="1 2">
    <name type="scientific">Russula earlei</name>
    <dbReference type="NCBI Taxonomy" id="71964"/>
    <lineage>
        <taxon>Eukaryota</taxon>
        <taxon>Fungi</taxon>
        <taxon>Dikarya</taxon>
        <taxon>Basidiomycota</taxon>
        <taxon>Agaricomycotina</taxon>
        <taxon>Agaricomycetes</taxon>
        <taxon>Russulales</taxon>
        <taxon>Russulaceae</taxon>
        <taxon>Russula</taxon>
    </lineage>
</organism>
<proteinExistence type="predicted"/>
<protein>
    <submittedName>
        <fullName evidence="1">Uncharacterized protein</fullName>
    </submittedName>
</protein>
<sequence>MALQYHLAVDNITANKALKLQKYELDDDDWEIISDLVHVLKIYKDATLIFSQDSTATIAHIIPTMDHIDKILHEAGTMAFTPSVKHALTSACNILDKYYSKTDLLNVYQIEMGTFSGVNHDNPQLKLKYFQQHGWERDWIETAEEIVRDKFVKYDALDVKTAVVHAFGLVL</sequence>
<evidence type="ECO:0000313" key="1">
    <source>
        <dbReference type="EMBL" id="KAI9451886.1"/>
    </source>
</evidence>
<comment type="caution">
    <text evidence="1">The sequence shown here is derived from an EMBL/GenBank/DDBJ whole genome shotgun (WGS) entry which is preliminary data.</text>
</comment>
<name>A0ACC0TWJ9_9AGAM</name>
<reference evidence="1" key="1">
    <citation type="submission" date="2021-03" db="EMBL/GenBank/DDBJ databases">
        <title>Evolutionary priming and transition to the ectomycorrhizal habit in an iconic lineage of mushroom-forming fungi: is preadaptation a requirement?</title>
        <authorList>
            <consortium name="DOE Joint Genome Institute"/>
            <person name="Looney B.P."/>
            <person name="Miyauchi S."/>
            <person name="Morin E."/>
            <person name="Drula E."/>
            <person name="Courty P.E."/>
            <person name="Chicoki N."/>
            <person name="Fauchery L."/>
            <person name="Kohler A."/>
            <person name="Kuo A."/>
            <person name="LaButti K."/>
            <person name="Pangilinan J."/>
            <person name="Lipzen A."/>
            <person name="Riley R."/>
            <person name="Andreopoulos W."/>
            <person name="He G."/>
            <person name="Johnson J."/>
            <person name="Barry K.W."/>
            <person name="Grigoriev I.V."/>
            <person name="Nagy L."/>
            <person name="Hibbett D."/>
            <person name="Henrissat B."/>
            <person name="Matheny P.B."/>
            <person name="Labbe J."/>
            <person name="Martin A.F."/>
        </authorList>
    </citation>
    <scope>NUCLEOTIDE SEQUENCE</scope>
    <source>
        <strain evidence="1">BPL698</strain>
    </source>
</reference>
<gene>
    <name evidence="1" type="ORF">F5148DRAFT_986311</name>
</gene>
<dbReference type="EMBL" id="JAGFNK010000356">
    <property type="protein sequence ID" value="KAI9451886.1"/>
    <property type="molecule type" value="Genomic_DNA"/>
</dbReference>
<dbReference type="Proteomes" id="UP001207468">
    <property type="component" value="Unassembled WGS sequence"/>
</dbReference>
<evidence type="ECO:0000313" key="2">
    <source>
        <dbReference type="Proteomes" id="UP001207468"/>
    </source>
</evidence>
<accession>A0ACC0TWJ9</accession>